<dbReference type="SUPFAM" id="SSF52833">
    <property type="entry name" value="Thioredoxin-like"/>
    <property type="match status" value="1"/>
</dbReference>
<evidence type="ECO:0000313" key="4">
    <source>
        <dbReference type="EMBL" id="CAB3377132.1"/>
    </source>
</evidence>
<feature type="domain" description="Thioredoxin" evidence="3">
    <location>
        <begin position="69"/>
        <end position="151"/>
    </location>
</feature>
<dbReference type="InterPro" id="IPR013766">
    <property type="entry name" value="Thioredoxin_domain"/>
</dbReference>
<keyword evidence="5" id="KW-1185">Reference proteome</keyword>
<proteinExistence type="predicted"/>
<evidence type="ECO:0000259" key="3">
    <source>
        <dbReference type="Pfam" id="PF00085"/>
    </source>
</evidence>
<evidence type="ECO:0000256" key="2">
    <source>
        <dbReference type="SAM" id="MobiDB-lite"/>
    </source>
</evidence>
<reference evidence="4 5" key="1">
    <citation type="submission" date="2020-04" db="EMBL/GenBank/DDBJ databases">
        <authorList>
            <person name="Alioto T."/>
            <person name="Alioto T."/>
            <person name="Gomez Garrido J."/>
        </authorList>
    </citation>
    <scope>NUCLEOTIDE SEQUENCE [LARGE SCALE GENOMIC DNA]</scope>
</reference>
<name>A0A8S1D238_9INSE</name>
<evidence type="ECO:0000313" key="5">
    <source>
        <dbReference type="Proteomes" id="UP000494165"/>
    </source>
</evidence>
<feature type="region of interest" description="Disordered" evidence="2">
    <location>
        <begin position="179"/>
        <end position="237"/>
    </location>
</feature>
<comment type="caution">
    <text evidence="4">The sequence shown here is derived from an EMBL/GenBank/DDBJ whole genome shotgun (WGS) entry which is preliminary data.</text>
</comment>
<gene>
    <name evidence="4" type="ORF">CLODIP_2_CD11512</name>
</gene>
<sequence length="237" mass="27130">MDQIVQSQVKEVLQRVEQHVDSEIEKLEKLDIDDFEKLRERRLANMKKEAKLKQEYLAKGHGEYNEVADEKEFFELTKKSKNIVCHFYKDGTPRCKIVDHHLKALAPKHLETLFCKLNVEKCPFLTGRLRIKIIPTISLVVDQKTKDFIVGFTDLGNRDDFTTEVLEWRIAQAGTINYSGDLSTPPDQAERKTKSLLGQTKSIRDKDDDERPVSPKWRGPAGPRAPPAATVSAQTDE</sequence>
<dbReference type="PANTHER" id="PTHR21148">
    <property type="entry name" value="THIOREDOXIN DOMAIN-CONTAINING PROTEIN 9"/>
    <property type="match status" value="1"/>
</dbReference>
<dbReference type="AlphaFoldDB" id="A0A8S1D238"/>
<dbReference type="CDD" id="cd02989">
    <property type="entry name" value="Phd_like_TxnDC9"/>
    <property type="match status" value="1"/>
</dbReference>
<dbReference type="EMBL" id="CADEPI010000139">
    <property type="protein sequence ID" value="CAB3377132.1"/>
    <property type="molecule type" value="Genomic_DNA"/>
</dbReference>
<dbReference type="OrthoDB" id="10257948at2759"/>
<dbReference type="InterPro" id="IPR036249">
    <property type="entry name" value="Thioredoxin-like_sf"/>
</dbReference>
<organism evidence="4 5">
    <name type="scientific">Cloeon dipterum</name>
    <dbReference type="NCBI Taxonomy" id="197152"/>
    <lineage>
        <taxon>Eukaryota</taxon>
        <taxon>Metazoa</taxon>
        <taxon>Ecdysozoa</taxon>
        <taxon>Arthropoda</taxon>
        <taxon>Hexapoda</taxon>
        <taxon>Insecta</taxon>
        <taxon>Pterygota</taxon>
        <taxon>Palaeoptera</taxon>
        <taxon>Ephemeroptera</taxon>
        <taxon>Pisciforma</taxon>
        <taxon>Baetidae</taxon>
        <taxon>Cloeon</taxon>
    </lineage>
</organism>
<dbReference type="Gene3D" id="3.40.30.10">
    <property type="entry name" value="Glutaredoxin"/>
    <property type="match status" value="1"/>
</dbReference>
<evidence type="ECO:0000256" key="1">
    <source>
        <dbReference type="ARBA" id="ARBA00026148"/>
    </source>
</evidence>
<dbReference type="Proteomes" id="UP000494165">
    <property type="component" value="Unassembled WGS sequence"/>
</dbReference>
<feature type="compositionally biased region" description="Basic and acidic residues" evidence="2">
    <location>
        <begin position="202"/>
        <end position="213"/>
    </location>
</feature>
<dbReference type="Pfam" id="PF00085">
    <property type="entry name" value="Thioredoxin"/>
    <property type="match status" value="1"/>
</dbReference>
<protein>
    <recommendedName>
        <fullName evidence="1">Thioredoxin domain-containing protein 9</fullName>
    </recommendedName>
</protein>
<accession>A0A8S1D238</accession>